<dbReference type="InterPro" id="IPR037185">
    <property type="entry name" value="EmrE-like"/>
</dbReference>
<comment type="subcellular location">
    <subcellularLocation>
        <location evidence="1">Endoplasmic reticulum membrane</location>
        <topology evidence="1">Multi-pass membrane protein</topology>
    </subcellularLocation>
</comment>
<comment type="caution">
    <text evidence="4">The sequence shown here is derived from an EMBL/GenBank/DDBJ whole genome shotgun (WGS) entry which is preliminary data.</text>
</comment>
<dbReference type="PANTHER" id="PTHR31965:SF1">
    <property type="entry name" value="TRANSMEMBRANE PROTEIN 42"/>
    <property type="match status" value="1"/>
</dbReference>
<sequence length="213" mass="22807">MSVLRNRKLDNARTPDVQATQSPPSTGIQGGMDWIRRQPLWIVLAVASGTCAAINGVFAKLTTTSLTSTFASSIAAILGLAEDNRYVNIALRGTFFGLNIVFNIAMWALFTGALTRSSSTTRVSIVNVSSNFFITAILGAMIFGEKLPLGWWVGAGLLAAGNVVIGRREEAEKPGGTIGLDETRHGAQEAENLMSGQQDEDLLELRESFEGDT</sequence>
<dbReference type="InterPro" id="IPR039632">
    <property type="entry name" value="TMEM42"/>
</dbReference>
<evidence type="ECO:0000256" key="1">
    <source>
        <dbReference type="ARBA" id="ARBA00004477"/>
    </source>
</evidence>
<evidence type="ECO:0008006" key="6">
    <source>
        <dbReference type="Google" id="ProtNLM"/>
    </source>
</evidence>
<dbReference type="PANTHER" id="PTHR31965">
    <property type="entry name" value="TRANSMEMBRANE PROTEIN 42"/>
    <property type="match status" value="1"/>
</dbReference>
<evidence type="ECO:0000256" key="3">
    <source>
        <dbReference type="SAM" id="Phobius"/>
    </source>
</evidence>
<dbReference type="EMBL" id="JAVRRG010000046">
    <property type="protein sequence ID" value="KAK5093187.1"/>
    <property type="molecule type" value="Genomic_DNA"/>
</dbReference>
<keyword evidence="3" id="KW-0472">Membrane</keyword>
<feature type="compositionally biased region" description="Polar residues" evidence="2">
    <location>
        <begin position="17"/>
        <end position="27"/>
    </location>
</feature>
<dbReference type="SUPFAM" id="SSF103481">
    <property type="entry name" value="Multidrug resistance efflux transporter EmrE"/>
    <property type="match status" value="1"/>
</dbReference>
<keyword evidence="5" id="KW-1185">Reference proteome</keyword>
<evidence type="ECO:0000313" key="4">
    <source>
        <dbReference type="EMBL" id="KAK5093187.1"/>
    </source>
</evidence>
<feature type="transmembrane region" description="Helical" evidence="3">
    <location>
        <begin position="40"/>
        <end position="59"/>
    </location>
</feature>
<dbReference type="Proteomes" id="UP001345013">
    <property type="component" value="Unassembled WGS sequence"/>
</dbReference>
<organism evidence="4 5">
    <name type="scientific">Lithohypha guttulata</name>
    <dbReference type="NCBI Taxonomy" id="1690604"/>
    <lineage>
        <taxon>Eukaryota</taxon>
        <taxon>Fungi</taxon>
        <taxon>Dikarya</taxon>
        <taxon>Ascomycota</taxon>
        <taxon>Pezizomycotina</taxon>
        <taxon>Eurotiomycetes</taxon>
        <taxon>Chaetothyriomycetidae</taxon>
        <taxon>Chaetothyriales</taxon>
        <taxon>Trichomeriaceae</taxon>
        <taxon>Lithohypha</taxon>
    </lineage>
</organism>
<keyword evidence="3" id="KW-0812">Transmembrane</keyword>
<evidence type="ECO:0000256" key="2">
    <source>
        <dbReference type="SAM" id="MobiDB-lite"/>
    </source>
</evidence>
<protein>
    <recommendedName>
        <fullName evidence="6">Transmembrane protein 42</fullName>
    </recommendedName>
</protein>
<feature type="region of interest" description="Disordered" evidence="2">
    <location>
        <begin position="1"/>
        <end position="29"/>
    </location>
</feature>
<feature type="transmembrane region" description="Helical" evidence="3">
    <location>
        <begin position="89"/>
        <end position="111"/>
    </location>
</feature>
<reference evidence="4 5" key="1">
    <citation type="submission" date="2023-08" db="EMBL/GenBank/DDBJ databases">
        <title>Black Yeasts Isolated from many extreme environments.</title>
        <authorList>
            <person name="Coleine C."/>
            <person name="Stajich J.E."/>
            <person name="Selbmann L."/>
        </authorList>
    </citation>
    <scope>NUCLEOTIDE SEQUENCE [LARGE SCALE GENOMIC DNA]</scope>
    <source>
        <strain evidence="4 5">CCFEE 5885</strain>
    </source>
</reference>
<proteinExistence type="predicted"/>
<keyword evidence="3" id="KW-1133">Transmembrane helix</keyword>
<accession>A0ABR0KBT4</accession>
<feature type="transmembrane region" description="Helical" evidence="3">
    <location>
        <begin position="149"/>
        <end position="165"/>
    </location>
</feature>
<name>A0ABR0KBT4_9EURO</name>
<gene>
    <name evidence="4" type="ORF">LTR24_004447</name>
</gene>
<evidence type="ECO:0000313" key="5">
    <source>
        <dbReference type="Proteomes" id="UP001345013"/>
    </source>
</evidence>
<feature type="transmembrane region" description="Helical" evidence="3">
    <location>
        <begin position="123"/>
        <end position="143"/>
    </location>
</feature>